<evidence type="ECO:0000256" key="5">
    <source>
        <dbReference type="ARBA" id="ARBA00022553"/>
    </source>
</evidence>
<dbReference type="SUPFAM" id="SSF158472">
    <property type="entry name" value="HAMP domain-like"/>
    <property type="match status" value="1"/>
</dbReference>
<keyword evidence="4" id="KW-1003">Cell membrane</keyword>
<dbReference type="GO" id="GO:0000155">
    <property type="term" value="F:phosphorelay sensor kinase activity"/>
    <property type="evidence" value="ECO:0007669"/>
    <property type="project" value="InterPro"/>
</dbReference>
<protein>
    <recommendedName>
        <fullName evidence="3">histidine kinase</fullName>
        <ecNumber evidence="3">2.7.13.3</ecNumber>
    </recommendedName>
</protein>
<evidence type="ECO:0000256" key="14">
    <source>
        <dbReference type="SAM" id="Phobius"/>
    </source>
</evidence>
<dbReference type="FunFam" id="3.30.565.10:FF:000006">
    <property type="entry name" value="Sensor histidine kinase WalK"/>
    <property type="match status" value="1"/>
</dbReference>
<evidence type="ECO:0000256" key="13">
    <source>
        <dbReference type="ARBA" id="ARBA00023136"/>
    </source>
</evidence>
<keyword evidence="13 14" id="KW-0472">Membrane</keyword>
<evidence type="ECO:0000259" key="15">
    <source>
        <dbReference type="PROSITE" id="PS50109"/>
    </source>
</evidence>
<evidence type="ECO:0000256" key="11">
    <source>
        <dbReference type="ARBA" id="ARBA00022989"/>
    </source>
</evidence>
<sequence length="475" mass="52635">MMRKGITRRWLVNTLGIILAILITIIVVLSFVIQTFYYNGIQQTISGRSNELVNFFGNYTAADTGQFNVTAREYVENFPDKEMMELMVINSYGKVIITSTGFAPDESEPMPDYEQAKENPGGFGMWTGRLSSGENVMTVTRVIQNTSGDTIGAVRYAVSLEAANRKIFLTIAVLILAGLLVTFFVVISGAYFIRSIVNPVREMSATAKRIAQRDFEAKLDKMHDDEIGELCDSINYMAGELAASEQLKNDFISSVSHELRTPLTAIKGWAETMQLGGTADPKTMEKGMSVIVKESERLTGIVEELLDFSRIQSGRMVLTMDKIDLLAELDEAIYMLRERALSENKHLLYDEPDHVPAVMGDKNRLRQVFINIIDNALKYTPASGVIGIQVSYDEQNLKITISDNGCGIPAEHLPRIKDKFYKANQTVRGSGIGLAVADEIMQLHNGSLEIESTEGIGTTVTLTIPIVSEEEEQPS</sequence>
<dbReference type="SUPFAM" id="SSF47384">
    <property type="entry name" value="Homodimeric domain of signal transducing histidine kinase"/>
    <property type="match status" value="1"/>
</dbReference>
<dbReference type="SMART" id="SM00304">
    <property type="entry name" value="HAMP"/>
    <property type="match status" value="1"/>
</dbReference>
<keyword evidence="6" id="KW-0808">Transferase</keyword>
<comment type="caution">
    <text evidence="17">The sequence shown here is derived from an EMBL/GenBank/DDBJ whole genome shotgun (WGS) entry which is preliminary data.</text>
</comment>
<reference evidence="17" key="2">
    <citation type="journal article" date="2021" name="PeerJ">
        <title>Extensive microbial diversity within the chicken gut microbiome revealed by metagenomics and culture.</title>
        <authorList>
            <person name="Gilroy R."/>
            <person name="Ravi A."/>
            <person name="Getino M."/>
            <person name="Pursley I."/>
            <person name="Horton D.L."/>
            <person name="Alikhan N.F."/>
            <person name="Baker D."/>
            <person name="Gharbi K."/>
            <person name="Hall N."/>
            <person name="Watson M."/>
            <person name="Adriaenssens E.M."/>
            <person name="Foster-Nyarko E."/>
            <person name="Jarju S."/>
            <person name="Secka A."/>
            <person name="Antonio M."/>
            <person name="Oren A."/>
            <person name="Chaudhuri R.R."/>
            <person name="La Ragione R."/>
            <person name="Hildebrand F."/>
            <person name="Pallen M.J."/>
        </authorList>
    </citation>
    <scope>NUCLEOTIDE SEQUENCE</scope>
    <source>
        <strain evidence="17">ChiSjej1B19-3389</strain>
    </source>
</reference>
<comment type="catalytic activity">
    <reaction evidence="1">
        <text>ATP + protein L-histidine = ADP + protein N-phospho-L-histidine.</text>
        <dbReference type="EC" id="2.7.13.3"/>
    </reaction>
</comment>
<feature type="transmembrane region" description="Helical" evidence="14">
    <location>
        <begin position="12"/>
        <end position="38"/>
    </location>
</feature>
<evidence type="ECO:0000256" key="6">
    <source>
        <dbReference type="ARBA" id="ARBA00022679"/>
    </source>
</evidence>
<dbReference type="PRINTS" id="PR00344">
    <property type="entry name" value="BCTRLSENSOR"/>
</dbReference>
<reference evidence="17" key="1">
    <citation type="submission" date="2020-10" db="EMBL/GenBank/DDBJ databases">
        <authorList>
            <person name="Gilroy R."/>
        </authorList>
    </citation>
    <scope>NUCLEOTIDE SEQUENCE</scope>
    <source>
        <strain evidence="17">ChiSjej1B19-3389</strain>
    </source>
</reference>
<dbReference type="Gene3D" id="3.30.565.10">
    <property type="entry name" value="Histidine kinase-like ATPase, C-terminal domain"/>
    <property type="match status" value="1"/>
</dbReference>
<dbReference type="Gene3D" id="6.10.340.10">
    <property type="match status" value="1"/>
</dbReference>
<proteinExistence type="predicted"/>
<feature type="transmembrane region" description="Helical" evidence="14">
    <location>
        <begin position="167"/>
        <end position="193"/>
    </location>
</feature>
<keyword evidence="11 14" id="KW-1133">Transmembrane helix</keyword>
<dbReference type="PROSITE" id="PS50885">
    <property type="entry name" value="HAMP"/>
    <property type="match status" value="1"/>
</dbReference>
<evidence type="ECO:0000313" key="17">
    <source>
        <dbReference type="EMBL" id="HIQ80929.1"/>
    </source>
</evidence>
<evidence type="ECO:0000256" key="3">
    <source>
        <dbReference type="ARBA" id="ARBA00012438"/>
    </source>
</evidence>
<dbReference type="SUPFAM" id="SSF55874">
    <property type="entry name" value="ATPase domain of HSP90 chaperone/DNA topoisomerase II/histidine kinase"/>
    <property type="match status" value="1"/>
</dbReference>
<dbReference type="InterPro" id="IPR036890">
    <property type="entry name" value="HATPase_C_sf"/>
</dbReference>
<evidence type="ECO:0000256" key="2">
    <source>
        <dbReference type="ARBA" id="ARBA00004651"/>
    </source>
</evidence>
<evidence type="ECO:0000256" key="7">
    <source>
        <dbReference type="ARBA" id="ARBA00022692"/>
    </source>
</evidence>
<dbReference type="PROSITE" id="PS50109">
    <property type="entry name" value="HIS_KIN"/>
    <property type="match status" value="1"/>
</dbReference>
<feature type="domain" description="Histidine kinase" evidence="15">
    <location>
        <begin position="254"/>
        <end position="468"/>
    </location>
</feature>
<keyword evidence="5" id="KW-0597">Phosphoprotein</keyword>
<dbReference type="InterPro" id="IPR036097">
    <property type="entry name" value="HisK_dim/P_sf"/>
</dbReference>
<dbReference type="CDD" id="cd00075">
    <property type="entry name" value="HATPase"/>
    <property type="match status" value="1"/>
</dbReference>
<dbReference type="InterPro" id="IPR005467">
    <property type="entry name" value="His_kinase_dom"/>
</dbReference>
<keyword evidence="9 17" id="KW-0418">Kinase</keyword>
<evidence type="ECO:0000256" key="9">
    <source>
        <dbReference type="ARBA" id="ARBA00022777"/>
    </source>
</evidence>
<dbReference type="GO" id="GO:0005886">
    <property type="term" value="C:plasma membrane"/>
    <property type="evidence" value="ECO:0007669"/>
    <property type="project" value="UniProtKB-SubCell"/>
</dbReference>
<accession>A0A9D1CV83</accession>
<dbReference type="EC" id="2.7.13.3" evidence="3"/>
<organism evidence="17 18">
    <name type="scientific">Candidatus Scatavimonas merdigallinarum</name>
    <dbReference type="NCBI Taxonomy" id="2840914"/>
    <lineage>
        <taxon>Bacteria</taxon>
        <taxon>Bacillati</taxon>
        <taxon>Bacillota</taxon>
        <taxon>Clostridia</taxon>
        <taxon>Eubacteriales</taxon>
        <taxon>Oscillospiraceae</taxon>
        <taxon>Oscillospiraceae incertae sedis</taxon>
        <taxon>Candidatus Scatavimonas</taxon>
    </lineage>
</organism>
<dbReference type="AlphaFoldDB" id="A0A9D1CV83"/>
<dbReference type="SMART" id="SM00387">
    <property type="entry name" value="HATPase_c"/>
    <property type="match status" value="1"/>
</dbReference>
<evidence type="ECO:0000256" key="8">
    <source>
        <dbReference type="ARBA" id="ARBA00022741"/>
    </source>
</evidence>
<dbReference type="InterPro" id="IPR003661">
    <property type="entry name" value="HisK_dim/P_dom"/>
</dbReference>
<dbReference type="CDD" id="cd00082">
    <property type="entry name" value="HisKA"/>
    <property type="match status" value="1"/>
</dbReference>
<gene>
    <name evidence="17" type="ORF">IAD32_06560</name>
</gene>
<dbReference type="SMART" id="SM00388">
    <property type="entry name" value="HisKA"/>
    <property type="match status" value="1"/>
</dbReference>
<dbReference type="FunFam" id="1.10.287.130:FF:000001">
    <property type="entry name" value="Two-component sensor histidine kinase"/>
    <property type="match status" value="1"/>
</dbReference>
<comment type="subcellular location">
    <subcellularLocation>
        <location evidence="2">Cell membrane</location>
        <topology evidence="2">Multi-pass membrane protein</topology>
    </subcellularLocation>
</comment>
<keyword evidence="7 14" id="KW-0812">Transmembrane</keyword>
<dbReference type="InterPro" id="IPR004358">
    <property type="entry name" value="Sig_transdc_His_kin-like_C"/>
</dbReference>
<dbReference type="Pfam" id="PF00672">
    <property type="entry name" value="HAMP"/>
    <property type="match status" value="1"/>
</dbReference>
<evidence type="ECO:0000259" key="16">
    <source>
        <dbReference type="PROSITE" id="PS50885"/>
    </source>
</evidence>
<dbReference type="Gene3D" id="1.10.287.130">
    <property type="match status" value="1"/>
</dbReference>
<dbReference type="Proteomes" id="UP000886787">
    <property type="component" value="Unassembled WGS sequence"/>
</dbReference>
<dbReference type="EMBL" id="DVFW01000028">
    <property type="protein sequence ID" value="HIQ80929.1"/>
    <property type="molecule type" value="Genomic_DNA"/>
</dbReference>
<dbReference type="InterPro" id="IPR003660">
    <property type="entry name" value="HAMP_dom"/>
</dbReference>
<evidence type="ECO:0000256" key="1">
    <source>
        <dbReference type="ARBA" id="ARBA00000085"/>
    </source>
</evidence>
<dbReference type="InterPro" id="IPR050398">
    <property type="entry name" value="HssS/ArlS-like"/>
</dbReference>
<name>A0A9D1CV83_9FIRM</name>
<keyword evidence="10" id="KW-0067">ATP-binding</keyword>
<keyword evidence="8" id="KW-0547">Nucleotide-binding</keyword>
<dbReference type="Pfam" id="PF02518">
    <property type="entry name" value="HATPase_c"/>
    <property type="match status" value="1"/>
</dbReference>
<dbReference type="PANTHER" id="PTHR45528:SF1">
    <property type="entry name" value="SENSOR HISTIDINE KINASE CPXA"/>
    <property type="match status" value="1"/>
</dbReference>
<feature type="domain" description="HAMP" evidence="16">
    <location>
        <begin position="194"/>
        <end position="246"/>
    </location>
</feature>
<evidence type="ECO:0000256" key="4">
    <source>
        <dbReference type="ARBA" id="ARBA00022475"/>
    </source>
</evidence>
<dbReference type="PANTHER" id="PTHR45528">
    <property type="entry name" value="SENSOR HISTIDINE KINASE CPXA"/>
    <property type="match status" value="1"/>
</dbReference>
<dbReference type="GO" id="GO:0005524">
    <property type="term" value="F:ATP binding"/>
    <property type="evidence" value="ECO:0007669"/>
    <property type="project" value="UniProtKB-KW"/>
</dbReference>
<dbReference type="InterPro" id="IPR003594">
    <property type="entry name" value="HATPase_dom"/>
</dbReference>
<dbReference type="CDD" id="cd06225">
    <property type="entry name" value="HAMP"/>
    <property type="match status" value="1"/>
</dbReference>
<evidence type="ECO:0000313" key="18">
    <source>
        <dbReference type="Proteomes" id="UP000886787"/>
    </source>
</evidence>
<evidence type="ECO:0000256" key="10">
    <source>
        <dbReference type="ARBA" id="ARBA00022840"/>
    </source>
</evidence>
<evidence type="ECO:0000256" key="12">
    <source>
        <dbReference type="ARBA" id="ARBA00023012"/>
    </source>
</evidence>
<dbReference type="Pfam" id="PF00512">
    <property type="entry name" value="HisKA"/>
    <property type="match status" value="1"/>
</dbReference>
<keyword evidence="12" id="KW-0902">Two-component regulatory system</keyword>